<reference evidence="6" key="1">
    <citation type="journal article" date="2020" name="Stud. Mycol.">
        <title>101 Dothideomycetes genomes: a test case for predicting lifestyles and emergence of pathogens.</title>
        <authorList>
            <person name="Haridas S."/>
            <person name="Albert R."/>
            <person name="Binder M."/>
            <person name="Bloem J."/>
            <person name="Labutti K."/>
            <person name="Salamov A."/>
            <person name="Andreopoulos B."/>
            <person name="Baker S."/>
            <person name="Barry K."/>
            <person name="Bills G."/>
            <person name="Bluhm B."/>
            <person name="Cannon C."/>
            <person name="Castanera R."/>
            <person name="Culley D."/>
            <person name="Daum C."/>
            <person name="Ezra D."/>
            <person name="Gonzalez J."/>
            <person name="Henrissat B."/>
            <person name="Kuo A."/>
            <person name="Liang C."/>
            <person name="Lipzen A."/>
            <person name="Lutzoni F."/>
            <person name="Magnuson J."/>
            <person name="Mondo S."/>
            <person name="Nolan M."/>
            <person name="Ohm R."/>
            <person name="Pangilinan J."/>
            <person name="Park H.-J."/>
            <person name="Ramirez L."/>
            <person name="Alfaro M."/>
            <person name="Sun H."/>
            <person name="Tritt A."/>
            <person name="Yoshinaga Y."/>
            <person name="Zwiers L.-H."/>
            <person name="Turgeon B."/>
            <person name="Goodwin S."/>
            <person name="Spatafora J."/>
            <person name="Crous P."/>
            <person name="Grigoriev I."/>
        </authorList>
    </citation>
    <scope>NUCLEOTIDE SEQUENCE</scope>
    <source>
        <strain evidence="6">ATCC 36951</strain>
    </source>
</reference>
<evidence type="ECO:0000313" key="6">
    <source>
        <dbReference type="EMBL" id="KAF2170005.1"/>
    </source>
</evidence>
<protein>
    <recommendedName>
        <fullName evidence="8">WSC domain-containing protein</fullName>
    </recommendedName>
</protein>
<feature type="compositionally biased region" description="Low complexity" evidence="2">
    <location>
        <begin position="898"/>
        <end position="930"/>
    </location>
</feature>
<dbReference type="Proteomes" id="UP000799537">
    <property type="component" value="Unassembled WGS sequence"/>
</dbReference>
<dbReference type="RefSeq" id="XP_033670894.1">
    <property type="nucleotide sequence ID" value="XM_033810488.1"/>
</dbReference>
<evidence type="ECO:0000256" key="3">
    <source>
        <dbReference type="SAM" id="SignalP"/>
    </source>
</evidence>
<evidence type="ECO:0008006" key="8">
    <source>
        <dbReference type="Google" id="ProtNLM"/>
    </source>
</evidence>
<dbReference type="AlphaFoldDB" id="A0A6A6CSF3"/>
<dbReference type="OrthoDB" id="5985073at2759"/>
<sequence length="1135" mass="118921">MATSMFAMLATCLAFLSLPQSAVSLGKTDTITWGGDTSRSNYETNHNLDPRTIASADFGNIWTAKLPGNFNGIGAEQVLSQPLVYTTGDGIQYVFVATTQNNLYKINAKTGDIVETRNIGVPFLTADLGNCNDIAPAVGVSGTGVIDPSTGYWYLTSKTYTDDFQSGNYSPSNSPGRQNGRYYFHAIDTADLSEAPNFPRPVHHTVFRNNQNRWLVAGDQHQRPALLQVGDFIYTGWASHCIQGGLEPNTVSGGGVWMSGGGLAYDGAGGLFFSTGNGYASQLPADGHPVPGRNPPTALEEAVVHMNVNSDGTMSPVDFFMPWEKTQLDGADKDLGTTPFQLLPSTFTCPNSRRVGVITGKSGKTYFLNVDNLGGYQQGANRLDAAIAVFQHENSVYSASGVMPLGNYIYVNVINYKTRVFQFSCKSNGDGAITEITTAAEKNAQALGVGHGTTTSLDGRAGSGLYWTTDVDGQDLRIYDATPPSDGSPLKLVRGFNIPGPGKFAKPAFGDSRAYVGARGALYAYGSPVNLPLNCTSPVAFPKTSVNGTSDALTINCTAIVATTVTAFNISGNPNFVLDSLPTVPFNVAVGKSFSFRARFSPVQIGPLSSDAVISTTNQVAGSASKTPVTLTGTANSATALFGIQPITVTFNSTIGAGPIQKSVFFINDGDAALNVTNVQFSTSSETGPWIQANTTGDGQQVAQFTFSNIPSTISGNSRQAVGITYNPPSAGNHVVFVKVTTDGGSKVLDVFGTTGSSPGALFEFQRADGTGWDQYTPGKNFTFGNVFPGQVLNLVMRITNNGSSTASPLGLTVSKPPFGVSGYLRAANSIDLAEGTQIPAGQSANATLFCAPPERQVNTPSTQAGAGWRINTNTDQGAVVLTFDCTAASPQVGPFVSSTSTSTTISASTTSSTSLTSSSTSTSSSSTQTGPTVAPTAGIYYSLGCFQDKSANRALTEVYTNKSMTPELCAAEAKRRTYNFMGLEYGQECWMGDILNTTKSPSLAQTKCNTACPGDNSTLCGAGSALQMYQVNSTLIVPKTNATSGVPLSCPSSDDTVWTATTGARFRIECGWDRSGGTSSAVTTATYEDCLNACAKTSGCGAVALKGKSCYLKTGTLGTEVRNDNIRGATLLTK</sequence>
<feature type="domain" description="Apple" evidence="4">
    <location>
        <begin position="1051"/>
        <end position="1135"/>
    </location>
</feature>
<proteinExistence type="predicted"/>
<evidence type="ECO:0000313" key="7">
    <source>
        <dbReference type="Proteomes" id="UP000799537"/>
    </source>
</evidence>
<accession>A0A6A6CSF3</accession>
<dbReference type="InterPro" id="IPR003609">
    <property type="entry name" value="Pan_app"/>
</dbReference>
<feature type="region of interest" description="Disordered" evidence="2">
    <location>
        <begin position="896"/>
        <end position="932"/>
    </location>
</feature>
<keyword evidence="3" id="KW-0732">Signal</keyword>
<feature type="signal peptide" evidence="3">
    <location>
        <begin position="1"/>
        <end position="24"/>
    </location>
</feature>
<dbReference type="InterPro" id="IPR051589">
    <property type="entry name" value="Sialate-O-sulfotransferase"/>
</dbReference>
<dbReference type="GeneID" id="54563760"/>
<dbReference type="PANTHER" id="PTHR45964:SF5">
    <property type="entry name" value="WSCD FAMILY MEMBER CG9164"/>
    <property type="match status" value="1"/>
</dbReference>
<evidence type="ECO:0000256" key="1">
    <source>
        <dbReference type="ARBA" id="ARBA00022737"/>
    </source>
</evidence>
<keyword evidence="7" id="KW-1185">Reference proteome</keyword>
<dbReference type="PROSITE" id="PS50948">
    <property type="entry name" value="PAN"/>
    <property type="match status" value="1"/>
</dbReference>
<keyword evidence="1" id="KW-0677">Repeat</keyword>
<dbReference type="PANTHER" id="PTHR45964">
    <property type="entry name" value="WSCD FAMILY MEMBER CG9164"/>
    <property type="match status" value="1"/>
</dbReference>
<evidence type="ECO:0000259" key="5">
    <source>
        <dbReference type="PROSITE" id="PS51212"/>
    </source>
</evidence>
<dbReference type="EMBL" id="ML993586">
    <property type="protein sequence ID" value="KAF2170005.1"/>
    <property type="molecule type" value="Genomic_DNA"/>
</dbReference>
<dbReference type="SMART" id="SM00321">
    <property type="entry name" value="WSC"/>
    <property type="match status" value="1"/>
</dbReference>
<evidence type="ECO:0000256" key="2">
    <source>
        <dbReference type="SAM" id="MobiDB-lite"/>
    </source>
</evidence>
<feature type="domain" description="WSC" evidence="5">
    <location>
        <begin position="940"/>
        <end position="1033"/>
    </location>
</feature>
<organism evidence="6 7">
    <name type="scientific">Zasmidium cellare ATCC 36951</name>
    <dbReference type="NCBI Taxonomy" id="1080233"/>
    <lineage>
        <taxon>Eukaryota</taxon>
        <taxon>Fungi</taxon>
        <taxon>Dikarya</taxon>
        <taxon>Ascomycota</taxon>
        <taxon>Pezizomycotina</taxon>
        <taxon>Dothideomycetes</taxon>
        <taxon>Dothideomycetidae</taxon>
        <taxon>Mycosphaerellales</taxon>
        <taxon>Mycosphaerellaceae</taxon>
        <taxon>Zasmidium</taxon>
    </lineage>
</organism>
<evidence type="ECO:0000259" key="4">
    <source>
        <dbReference type="PROSITE" id="PS50948"/>
    </source>
</evidence>
<dbReference type="InterPro" id="IPR002889">
    <property type="entry name" value="WSC_carb-bd"/>
</dbReference>
<gene>
    <name evidence="6" type="ORF">M409DRAFT_36011</name>
</gene>
<dbReference type="Pfam" id="PF01822">
    <property type="entry name" value="WSC"/>
    <property type="match status" value="1"/>
</dbReference>
<feature type="chain" id="PRO_5025344578" description="WSC domain-containing protein" evidence="3">
    <location>
        <begin position="25"/>
        <end position="1135"/>
    </location>
</feature>
<dbReference type="PROSITE" id="PS51212">
    <property type="entry name" value="WSC"/>
    <property type="match status" value="1"/>
</dbReference>
<name>A0A6A6CSF3_ZASCE</name>